<comment type="catalytic activity">
    <reaction evidence="1">
        <text>S-ubiquitinyl-[E2 ubiquitin-conjugating enzyme]-L-cysteine + [acceptor protein]-L-lysine = [E2 ubiquitin-conjugating enzyme]-L-cysteine + N(6)-ubiquitinyl-[acceptor protein]-L-lysine.</text>
        <dbReference type="EC" id="2.3.2.27"/>
    </reaction>
</comment>
<gene>
    <name evidence="13" type="primary">LOC104778115</name>
</gene>
<feature type="chain" id="PRO_5047080646" description="RING-type E3 ubiquitin transferase" evidence="10">
    <location>
        <begin position="25"/>
        <end position="134"/>
    </location>
</feature>
<evidence type="ECO:0000256" key="1">
    <source>
        <dbReference type="ARBA" id="ARBA00000900"/>
    </source>
</evidence>
<dbReference type="GeneID" id="104778115"/>
<keyword evidence="12" id="KW-1185">Reference proteome</keyword>
<dbReference type="SMART" id="SM00184">
    <property type="entry name" value="RING"/>
    <property type="match status" value="1"/>
</dbReference>
<dbReference type="PANTHER" id="PTHR14155:SF622">
    <property type="entry name" value="RING_U-BOX SUPERFAMILY PROTEIN"/>
    <property type="match status" value="1"/>
</dbReference>
<dbReference type="InterPro" id="IPR013083">
    <property type="entry name" value="Znf_RING/FYVE/PHD"/>
</dbReference>
<evidence type="ECO:0000256" key="7">
    <source>
        <dbReference type="ARBA" id="ARBA00022833"/>
    </source>
</evidence>
<dbReference type="InterPro" id="IPR001841">
    <property type="entry name" value="Znf_RING"/>
</dbReference>
<dbReference type="EC" id="2.3.2.27" evidence="3"/>
<keyword evidence="4" id="KW-0479">Metal-binding</keyword>
<reference evidence="13" key="2">
    <citation type="submission" date="2025-08" db="UniProtKB">
        <authorList>
            <consortium name="RefSeq"/>
        </authorList>
    </citation>
    <scope>IDENTIFICATION</scope>
    <source>
        <tissue evidence="13">Leaf</tissue>
    </source>
</reference>
<dbReference type="PANTHER" id="PTHR14155">
    <property type="entry name" value="RING FINGER DOMAIN-CONTAINING"/>
    <property type="match status" value="1"/>
</dbReference>
<accession>A0ABM0YH40</accession>
<dbReference type="SUPFAM" id="SSF57850">
    <property type="entry name" value="RING/U-box"/>
    <property type="match status" value="1"/>
</dbReference>
<keyword evidence="6" id="KW-0833">Ubl conjugation pathway</keyword>
<evidence type="ECO:0000259" key="11">
    <source>
        <dbReference type="PROSITE" id="PS50089"/>
    </source>
</evidence>
<sequence length="134" mass="15133">MDTSEKILIVFFIISLIVICCCSCCSDVTSTQTGLPPPETIHQNPQPEQDIETGHRKALVYKDIKEEEGGGGEEEGGGKRFCPICLEEYEDDHQMRRLKKCGHVFHLLCIDSWLTRERSCPCCRRSVDLMSLGL</sequence>
<dbReference type="InterPro" id="IPR053238">
    <property type="entry name" value="RING-H2_zinc_finger"/>
</dbReference>
<evidence type="ECO:0000256" key="8">
    <source>
        <dbReference type="ARBA" id="ARBA00024209"/>
    </source>
</evidence>
<comment type="similarity">
    <text evidence="8">Belongs to the RING-type zinc finger family. ATL subfamily.</text>
</comment>
<reference evidence="12" key="1">
    <citation type="journal article" date="2014" name="Nat. Commun.">
        <title>The emerging biofuel crop Camelina sativa retains a highly undifferentiated hexaploid genome structure.</title>
        <authorList>
            <person name="Kagale S."/>
            <person name="Koh C."/>
            <person name="Nixon J."/>
            <person name="Bollina V."/>
            <person name="Clarke W.E."/>
            <person name="Tuteja R."/>
            <person name="Spillane C."/>
            <person name="Robinson S.J."/>
            <person name="Links M.G."/>
            <person name="Clarke C."/>
            <person name="Higgins E.E."/>
            <person name="Huebert T."/>
            <person name="Sharpe A.G."/>
            <person name="Parkin I.A."/>
        </authorList>
    </citation>
    <scope>NUCLEOTIDE SEQUENCE [LARGE SCALE GENOMIC DNA]</scope>
    <source>
        <strain evidence="12">cv. DH55</strain>
    </source>
</reference>
<protein>
    <recommendedName>
        <fullName evidence="3">RING-type E3 ubiquitin transferase</fullName>
        <ecNumber evidence="3">2.3.2.27</ecNumber>
    </recommendedName>
</protein>
<evidence type="ECO:0000256" key="9">
    <source>
        <dbReference type="PROSITE-ProRule" id="PRU00175"/>
    </source>
</evidence>
<dbReference type="Proteomes" id="UP000694864">
    <property type="component" value="Chromosome 3"/>
</dbReference>
<keyword evidence="5 9" id="KW-0863">Zinc-finger</keyword>
<feature type="signal peptide" evidence="10">
    <location>
        <begin position="1"/>
        <end position="24"/>
    </location>
</feature>
<evidence type="ECO:0000256" key="3">
    <source>
        <dbReference type="ARBA" id="ARBA00012483"/>
    </source>
</evidence>
<dbReference type="Gene3D" id="3.30.40.10">
    <property type="entry name" value="Zinc/RING finger domain, C3HC4 (zinc finger)"/>
    <property type="match status" value="1"/>
</dbReference>
<evidence type="ECO:0000313" key="13">
    <source>
        <dbReference type="RefSeq" id="XP_010500786.1"/>
    </source>
</evidence>
<evidence type="ECO:0000256" key="10">
    <source>
        <dbReference type="SAM" id="SignalP"/>
    </source>
</evidence>
<keyword evidence="10" id="KW-0732">Signal</keyword>
<feature type="domain" description="RING-type" evidence="11">
    <location>
        <begin position="82"/>
        <end position="124"/>
    </location>
</feature>
<evidence type="ECO:0000256" key="5">
    <source>
        <dbReference type="ARBA" id="ARBA00022771"/>
    </source>
</evidence>
<evidence type="ECO:0000256" key="4">
    <source>
        <dbReference type="ARBA" id="ARBA00022723"/>
    </source>
</evidence>
<dbReference type="RefSeq" id="XP_010500786.1">
    <property type="nucleotide sequence ID" value="XM_010502484.2"/>
</dbReference>
<name>A0ABM0YH40_CAMSA</name>
<keyword evidence="7" id="KW-0862">Zinc</keyword>
<evidence type="ECO:0000256" key="2">
    <source>
        <dbReference type="ARBA" id="ARBA00004906"/>
    </source>
</evidence>
<comment type="pathway">
    <text evidence="2">Protein modification; protein ubiquitination.</text>
</comment>
<evidence type="ECO:0000313" key="12">
    <source>
        <dbReference type="Proteomes" id="UP000694864"/>
    </source>
</evidence>
<evidence type="ECO:0000256" key="6">
    <source>
        <dbReference type="ARBA" id="ARBA00022786"/>
    </source>
</evidence>
<dbReference type="PROSITE" id="PS50089">
    <property type="entry name" value="ZF_RING_2"/>
    <property type="match status" value="1"/>
</dbReference>
<proteinExistence type="inferred from homology"/>
<organism evidence="12 13">
    <name type="scientific">Camelina sativa</name>
    <name type="common">False flax</name>
    <name type="synonym">Myagrum sativum</name>
    <dbReference type="NCBI Taxonomy" id="90675"/>
    <lineage>
        <taxon>Eukaryota</taxon>
        <taxon>Viridiplantae</taxon>
        <taxon>Streptophyta</taxon>
        <taxon>Embryophyta</taxon>
        <taxon>Tracheophyta</taxon>
        <taxon>Spermatophyta</taxon>
        <taxon>Magnoliopsida</taxon>
        <taxon>eudicotyledons</taxon>
        <taxon>Gunneridae</taxon>
        <taxon>Pentapetalae</taxon>
        <taxon>rosids</taxon>
        <taxon>malvids</taxon>
        <taxon>Brassicales</taxon>
        <taxon>Brassicaceae</taxon>
        <taxon>Camelineae</taxon>
        <taxon>Camelina</taxon>
    </lineage>
</organism>
<dbReference type="Pfam" id="PF13639">
    <property type="entry name" value="zf-RING_2"/>
    <property type="match status" value="1"/>
</dbReference>